<dbReference type="PANTHER" id="PTHR43798:SF33">
    <property type="entry name" value="HYDROLASE, PUTATIVE (AFU_ORTHOLOGUE AFUA_2G14860)-RELATED"/>
    <property type="match status" value="1"/>
</dbReference>
<feature type="signal peptide" evidence="2">
    <location>
        <begin position="1"/>
        <end position="23"/>
    </location>
</feature>
<dbReference type="PANTHER" id="PTHR43798">
    <property type="entry name" value="MONOACYLGLYCEROL LIPASE"/>
    <property type="match status" value="1"/>
</dbReference>
<dbReference type="InterPro" id="IPR050266">
    <property type="entry name" value="AB_hydrolase_sf"/>
</dbReference>
<reference evidence="4 5" key="1">
    <citation type="submission" date="2020-04" db="EMBL/GenBank/DDBJ databases">
        <title>A Flavivirga sp. nov.</title>
        <authorList>
            <person name="Sun X."/>
        </authorList>
    </citation>
    <scope>NUCLEOTIDE SEQUENCE [LARGE SCALE GENOMIC DNA]</scope>
    <source>
        <strain evidence="4 5">Y03</strain>
    </source>
</reference>
<evidence type="ECO:0000256" key="2">
    <source>
        <dbReference type="SAM" id="SignalP"/>
    </source>
</evidence>
<evidence type="ECO:0000313" key="5">
    <source>
        <dbReference type="Proteomes" id="UP000746690"/>
    </source>
</evidence>
<dbReference type="InterPro" id="IPR002410">
    <property type="entry name" value="Peptidase_S33"/>
</dbReference>
<gene>
    <name evidence="4" type="ORF">HHX25_12195</name>
</gene>
<feature type="chain" id="PRO_5047150913" evidence="2">
    <location>
        <begin position="24"/>
        <end position="347"/>
    </location>
</feature>
<dbReference type="Pfam" id="PF12146">
    <property type="entry name" value="Hydrolase_4"/>
    <property type="match status" value="1"/>
</dbReference>
<evidence type="ECO:0000313" key="4">
    <source>
        <dbReference type="EMBL" id="NMH88270.1"/>
    </source>
</evidence>
<keyword evidence="5" id="KW-1185">Reference proteome</keyword>
<feature type="domain" description="Serine aminopeptidase S33" evidence="3">
    <location>
        <begin position="76"/>
        <end position="331"/>
    </location>
</feature>
<dbReference type="InterPro" id="IPR022742">
    <property type="entry name" value="Hydrolase_4"/>
</dbReference>
<organism evidence="4 5">
    <name type="scientific">Flavivirga algicola</name>
    <dbReference type="NCBI Taxonomy" id="2729136"/>
    <lineage>
        <taxon>Bacteria</taxon>
        <taxon>Pseudomonadati</taxon>
        <taxon>Bacteroidota</taxon>
        <taxon>Flavobacteriia</taxon>
        <taxon>Flavobacteriales</taxon>
        <taxon>Flavobacteriaceae</taxon>
        <taxon>Flavivirga</taxon>
    </lineage>
</organism>
<dbReference type="GO" id="GO:0016787">
    <property type="term" value="F:hydrolase activity"/>
    <property type="evidence" value="ECO:0007669"/>
    <property type="project" value="UniProtKB-KW"/>
</dbReference>
<name>A0ABX1S131_9FLAO</name>
<proteinExistence type="predicted"/>
<dbReference type="RefSeq" id="WP_169673719.1">
    <property type="nucleotide sequence ID" value="NZ_JABBHF010000006.1"/>
</dbReference>
<dbReference type="InterPro" id="IPR029058">
    <property type="entry name" value="AB_hydrolase_fold"/>
</dbReference>
<comment type="caution">
    <text evidence="4">The sequence shown here is derived from an EMBL/GenBank/DDBJ whole genome shotgun (WGS) entry which is preliminary data.</text>
</comment>
<protein>
    <submittedName>
        <fullName evidence="4">Alpha/beta hydrolase</fullName>
    </submittedName>
</protein>
<accession>A0ABX1S131</accession>
<evidence type="ECO:0000259" key="3">
    <source>
        <dbReference type="Pfam" id="PF12146"/>
    </source>
</evidence>
<dbReference type="PRINTS" id="PR00793">
    <property type="entry name" value="PROAMNOPTASE"/>
</dbReference>
<dbReference type="PROSITE" id="PS51257">
    <property type="entry name" value="PROKAR_LIPOPROTEIN"/>
    <property type="match status" value="1"/>
</dbReference>
<evidence type="ECO:0000256" key="1">
    <source>
        <dbReference type="ARBA" id="ARBA00022801"/>
    </source>
</evidence>
<dbReference type="Proteomes" id="UP000746690">
    <property type="component" value="Unassembled WGS sequence"/>
</dbReference>
<keyword evidence="1 4" id="KW-0378">Hydrolase</keyword>
<dbReference type="Gene3D" id="3.40.50.1820">
    <property type="entry name" value="alpha/beta hydrolase"/>
    <property type="match status" value="1"/>
</dbReference>
<dbReference type="EMBL" id="JABBHF010000006">
    <property type="protein sequence ID" value="NMH88270.1"/>
    <property type="molecule type" value="Genomic_DNA"/>
</dbReference>
<dbReference type="SUPFAM" id="SSF53474">
    <property type="entry name" value="alpha/beta-Hydrolases"/>
    <property type="match status" value="1"/>
</dbReference>
<sequence>MKRLINKYTLLLVSVLATLISCSDDENLENLNNTLFVRHKNADMPAYIHGNASEKVFLIILHGGPGGYGLSYRGSTIKNKIEKEYAVVYFDQRGSGMAQGSYSKDGINVDIMAEDVLALSKVIKHKYGNDSKLFLMGHSWGGTLGPATLLKDQSPFLGWIDVDGSHNVKGLYQEYISNFKRVAAEQIGIGNDIEYWSKVIDFVNGLDSEYNDINDMYDLNNEAFFAEEKLEESGIINTEGSQDNNVIFKYTPLTLIWNVLNTQSILDENLFRNVTYTDRLSEITIPSLVIWGKHDMVVPLGFAQEAYDNLGSSKKELVIFEKSGHSPMFSEPDLFADKVIEFINENK</sequence>
<keyword evidence="2" id="KW-0732">Signal</keyword>